<dbReference type="Pfam" id="PF06974">
    <property type="entry name" value="WS_DGAT_C"/>
    <property type="match status" value="1"/>
</dbReference>
<dbReference type="Pfam" id="PF06925">
    <property type="entry name" value="MGDG_synth"/>
    <property type="match status" value="1"/>
</dbReference>
<dbReference type="PANTHER" id="PTHR43025:SF3">
    <property type="entry name" value="MONOGALACTOSYLDIACYLGLYCEROL SYNTHASE 1, CHLOROPLASTIC"/>
    <property type="match status" value="1"/>
</dbReference>
<dbReference type="SUPFAM" id="SSF52777">
    <property type="entry name" value="CoA-dependent acyltransferases"/>
    <property type="match status" value="1"/>
</dbReference>
<proteinExistence type="inferred from homology"/>
<dbReference type="GO" id="GO:0016020">
    <property type="term" value="C:membrane"/>
    <property type="evidence" value="ECO:0007669"/>
    <property type="project" value="GOC"/>
</dbReference>
<dbReference type="PANTHER" id="PTHR43025">
    <property type="entry name" value="MONOGALACTOSYLDIACYLGLYCEROL SYNTHASE"/>
    <property type="match status" value="1"/>
</dbReference>
<dbReference type="Pfam" id="PF13692">
    <property type="entry name" value="Glyco_trans_1_4"/>
    <property type="match status" value="1"/>
</dbReference>
<dbReference type="AlphaFoldDB" id="A0A2V4AQX1"/>
<name>A0A2V4AQX1_9PSEU</name>
<evidence type="ECO:0000259" key="6">
    <source>
        <dbReference type="Pfam" id="PF06974"/>
    </source>
</evidence>
<dbReference type="InterPro" id="IPR009721">
    <property type="entry name" value="O-acyltransferase_WSD1_C"/>
</dbReference>
<comment type="caution">
    <text evidence="7">The sequence shown here is derived from an EMBL/GenBank/DDBJ whole genome shotgun (WGS) entry which is preliminary data.</text>
</comment>
<evidence type="ECO:0000313" key="7">
    <source>
        <dbReference type="EMBL" id="PXY22908.1"/>
    </source>
</evidence>
<gene>
    <name evidence="7" type="ORF">BAY60_20610</name>
</gene>
<evidence type="ECO:0000313" key="8">
    <source>
        <dbReference type="Proteomes" id="UP000249915"/>
    </source>
</evidence>
<dbReference type="SUPFAM" id="SSF53756">
    <property type="entry name" value="UDP-Glycosyltransferase/glycogen phosphorylase"/>
    <property type="match status" value="1"/>
</dbReference>
<reference evidence="7 8" key="1">
    <citation type="submission" date="2016-07" db="EMBL/GenBank/DDBJ databases">
        <title>Draft genome sequence of Prauserella muralis DSM 45305, isolated from a mould-covered wall in an indoor environment.</title>
        <authorList>
            <person name="Ruckert C."/>
            <person name="Albersmeier A."/>
            <person name="Jiang C.-L."/>
            <person name="Jiang Y."/>
            <person name="Kalinowski J."/>
            <person name="Schneider O."/>
            <person name="Winkler A."/>
            <person name="Zotchev S.B."/>
        </authorList>
    </citation>
    <scope>NUCLEOTIDE SEQUENCE [LARGE SCALE GENOMIC DNA]</scope>
    <source>
        <strain evidence="7 8">DSM 45305</strain>
    </source>
</reference>
<dbReference type="Proteomes" id="UP000249915">
    <property type="component" value="Unassembled WGS sequence"/>
</dbReference>
<dbReference type="GO" id="GO:0009247">
    <property type="term" value="P:glycolipid biosynthetic process"/>
    <property type="evidence" value="ECO:0007669"/>
    <property type="project" value="InterPro"/>
</dbReference>
<keyword evidence="2" id="KW-0328">Glycosyltransferase</keyword>
<dbReference type="EMBL" id="MASW01000005">
    <property type="protein sequence ID" value="PXY22908.1"/>
    <property type="molecule type" value="Genomic_DNA"/>
</dbReference>
<dbReference type="InterPro" id="IPR050519">
    <property type="entry name" value="Glycosyltransf_28_UgtP"/>
</dbReference>
<feature type="domain" description="Diacylglycerol glucosyltransferase N-terminal" evidence="5">
    <location>
        <begin position="5"/>
        <end position="170"/>
    </location>
</feature>
<feature type="domain" description="O-acyltransferase WSD1-like N-terminal" evidence="4">
    <location>
        <begin position="369"/>
        <end position="508"/>
    </location>
</feature>
<organism evidence="7 8">
    <name type="scientific">Prauserella muralis</name>
    <dbReference type="NCBI Taxonomy" id="588067"/>
    <lineage>
        <taxon>Bacteria</taxon>
        <taxon>Bacillati</taxon>
        <taxon>Actinomycetota</taxon>
        <taxon>Actinomycetes</taxon>
        <taxon>Pseudonocardiales</taxon>
        <taxon>Pseudonocardiaceae</taxon>
        <taxon>Prauserella</taxon>
    </lineage>
</organism>
<evidence type="ECO:0000256" key="3">
    <source>
        <dbReference type="ARBA" id="ARBA00022679"/>
    </source>
</evidence>
<dbReference type="GO" id="GO:0016758">
    <property type="term" value="F:hexosyltransferase activity"/>
    <property type="evidence" value="ECO:0007669"/>
    <property type="project" value="InterPro"/>
</dbReference>
<dbReference type="GO" id="GO:0004144">
    <property type="term" value="F:diacylglycerol O-acyltransferase activity"/>
    <property type="evidence" value="ECO:0007669"/>
    <property type="project" value="InterPro"/>
</dbReference>
<dbReference type="InterPro" id="IPR009695">
    <property type="entry name" value="Diacylglyc_glucosyltr_N"/>
</dbReference>
<evidence type="ECO:0000256" key="1">
    <source>
        <dbReference type="ARBA" id="ARBA00006962"/>
    </source>
</evidence>
<evidence type="ECO:0000259" key="4">
    <source>
        <dbReference type="Pfam" id="PF03007"/>
    </source>
</evidence>
<dbReference type="InterPro" id="IPR004255">
    <property type="entry name" value="O-acyltransferase_WSD1_N"/>
</dbReference>
<comment type="similarity">
    <text evidence="1">Belongs to the glycosyltransferase 28 family.</text>
</comment>
<evidence type="ECO:0000259" key="5">
    <source>
        <dbReference type="Pfam" id="PF06925"/>
    </source>
</evidence>
<evidence type="ECO:0000256" key="2">
    <source>
        <dbReference type="ARBA" id="ARBA00022676"/>
    </source>
</evidence>
<keyword evidence="3" id="KW-0808">Transferase</keyword>
<dbReference type="Pfam" id="PF03007">
    <property type="entry name" value="WS_DGAT_cat"/>
    <property type="match status" value="1"/>
</dbReference>
<keyword evidence="8" id="KW-1185">Reference proteome</keyword>
<dbReference type="GO" id="GO:0045017">
    <property type="term" value="P:glycerolipid biosynthetic process"/>
    <property type="evidence" value="ECO:0007669"/>
    <property type="project" value="InterPro"/>
</dbReference>
<sequence length="767" mass="81769">MGEGHNATGRALQEAAERLWPGVEVHWVDVLDAMGPGTGPAFRRIYTTSVERLPWLYEFFYASVWHHGWFARAAKRVIGAWSGRRLATHLDRIRPDLVVSTYPMGSTGLEWLRRHRGLSVPAAAWISDFAPHPSWVHDGLDLNLVMHEVAVPPARRGVPGAPVAVSAPPVPRAFRPGDRTSARARLGLPAEGLLAAVSCGSLAFGHSGDTVRELLDGDPGIHVVVVAGRNDRLRRALAATFSGEPRVRVLGWVDDMAGLMTAADVVVTNAGGATALEALACGRAVLMHRPIAGHGHTNAELMADAGLARVCARPGDLAATLRAFRAEPARLRALEDAALRHAGAYRLEDGLRTVAATTAAAHGRVLPAPDALFLHADTPAVPQYVGTALVFEPGPPLSREQAARMLATVPGIDGRLRRGGLLRRARWVPAGVDPLSLVDEARADDLPAAVDEFFSTPLPGQGGVGAARLVTGLPGGRRALLVKLHHALGDGMTVLQALLSDTDNAASLSWATRPSARLSRGGFRPEARRVATGLWWLARAGSAPPTPLDGPITGPARHHALVRLPGRQVRQAARALGVTPAELLKTVFAESLHDVLGSQPSARFRLMVPWSVRGTESLRSAGNHTGAVSMDLPVGPMDVRERARRVAEVMRERTEAGVPEAAHTVVRLSGRLPARLHASVAKGMYRGTWFNAIGTVMPGPRREVRWHGSVMSEAYPVLALAPGAGLAWGAMTWGEWILLVYTGTTALAPVVDRLAKRTDAVFADLAT</sequence>
<feature type="domain" description="O-acyltransferase WSD1 C-terminal" evidence="6">
    <location>
        <begin position="622"/>
        <end position="763"/>
    </location>
</feature>
<accession>A0A2V4AQX1</accession>
<dbReference type="Gene3D" id="3.40.50.2000">
    <property type="entry name" value="Glycogen Phosphorylase B"/>
    <property type="match status" value="1"/>
</dbReference>
<protein>
    <submittedName>
        <fullName evidence="7">Uncharacterized protein</fullName>
    </submittedName>
</protein>